<dbReference type="OrthoDB" id="109710at2157"/>
<sequence length="478" mass="52008" precursor="true">MGSEYHKKITGITIISLFILCCLALPAAAGDNFTIDPIPDQIIWDDLLEITGTTSPGEEAIIGHYILEGYCADVKDVQGDPDPNQQTRGMSYSSFQGDKPTWGYSTTVSWRAPGDYTLVVWKRGDDQNKIAKNLRISYSTGNVKMVEVYEPGAKGPDLEQSEMKENSFYYQTTYTTPNSGMNLVFRPDLVQTDGKLAKGESLSIEGNGVAGKNIMVWINRKSSSSSANIYEKVKMLRTDERGKISSNNQLLSANETMELLSGKYNIYAVTGTEDELSEIEEKISYFGEGYLKISEGNNPYQQFMLILEEPWINISGVADGYLPDAVSGSTVNFTGTTNLNPGSQLALTIEPSSVPDSGEFATQITGIEVNEGDPNNWNAEYNTSSSGTGEFVATISNPGGLAEATTVINIYDKTYSAGEVDKDSLLVESFTIDPETKDITTESPPSNNAGTVPTAVIMFEAGLIFVIAVCAVVIYKKR</sequence>
<accession>E1REM2</accession>
<dbReference type="HOGENOM" id="CLU_570636_0_0_2"/>
<dbReference type="STRING" id="679926.Mpet_0191"/>
<dbReference type="GeneID" id="9742633"/>
<keyword evidence="1" id="KW-0472">Membrane</keyword>
<feature type="transmembrane region" description="Helical" evidence="1">
    <location>
        <begin position="455"/>
        <end position="475"/>
    </location>
</feature>
<evidence type="ECO:0008006" key="4">
    <source>
        <dbReference type="Google" id="ProtNLM"/>
    </source>
</evidence>
<name>E1REM2_METP4</name>
<dbReference type="KEGG" id="mpi:Mpet_0191"/>
<dbReference type="RefSeq" id="WP_013328148.1">
    <property type="nucleotide sequence ID" value="NC_014507.1"/>
</dbReference>
<evidence type="ECO:0000313" key="3">
    <source>
        <dbReference type="Proteomes" id="UP000006565"/>
    </source>
</evidence>
<proteinExistence type="predicted"/>
<keyword evidence="1" id="KW-1133">Transmembrane helix</keyword>
<gene>
    <name evidence="2" type="ordered locus">Mpet_0191</name>
</gene>
<protein>
    <recommendedName>
        <fullName evidence="4">DUF3821 domain-containing protein</fullName>
    </recommendedName>
</protein>
<dbReference type="Proteomes" id="UP000006565">
    <property type="component" value="Chromosome"/>
</dbReference>
<dbReference type="eggNOG" id="arCOG03906">
    <property type="taxonomic scope" value="Archaea"/>
</dbReference>
<organism evidence="2 3">
    <name type="scientific">Methanolacinia petrolearia (strain DSM 11571 / OCM 486 / SEBR 4847)</name>
    <name type="common">Methanoplanus petrolearius</name>
    <dbReference type="NCBI Taxonomy" id="679926"/>
    <lineage>
        <taxon>Archaea</taxon>
        <taxon>Methanobacteriati</taxon>
        <taxon>Methanobacteriota</taxon>
        <taxon>Stenosarchaea group</taxon>
        <taxon>Methanomicrobia</taxon>
        <taxon>Methanomicrobiales</taxon>
        <taxon>Methanomicrobiaceae</taxon>
        <taxon>Methanolacinia</taxon>
    </lineage>
</organism>
<keyword evidence="1" id="KW-0812">Transmembrane</keyword>
<evidence type="ECO:0000256" key="1">
    <source>
        <dbReference type="SAM" id="Phobius"/>
    </source>
</evidence>
<dbReference type="EMBL" id="CP002117">
    <property type="protein sequence ID" value="ADN34969.1"/>
    <property type="molecule type" value="Genomic_DNA"/>
</dbReference>
<evidence type="ECO:0000313" key="2">
    <source>
        <dbReference type="EMBL" id="ADN34969.1"/>
    </source>
</evidence>
<keyword evidence="3" id="KW-1185">Reference proteome</keyword>
<reference evidence="2 3" key="1">
    <citation type="journal article" date="2010" name="Stand. Genomic Sci.">
        <title>Complete genome sequence of Methanoplanus petrolearius type strain (SEBR 4847).</title>
        <authorList>
            <person name="Brambilla E."/>
            <person name="Djao O.D."/>
            <person name="Daligault H."/>
            <person name="Lapidus A."/>
            <person name="Lucas S."/>
            <person name="Hammon N."/>
            <person name="Nolan M."/>
            <person name="Tice H."/>
            <person name="Cheng J.F."/>
            <person name="Han C."/>
            <person name="Tapia R."/>
            <person name="Goodwin L."/>
            <person name="Pitluck S."/>
            <person name="Liolios K."/>
            <person name="Ivanova N."/>
            <person name="Mavromatis K."/>
            <person name="Mikhailova N."/>
            <person name="Pati A."/>
            <person name="Chen A."/>
            <person name="Palaniappan K."/>
            <person name="Land M."/>
            <person name="Hauser L."/>
            <person name="Chang Y.J."/>
            <person name="Jeffries C.D."/>
            <person name="Rohde M."/>
            <person name="Spring S."/>
            <person name="Sikorski J."/>
            <person name="Goker M."/>
            <person name="Woyke T."/>
            <person name="Bristow J."/>
            <person name="Eisen J.A."/>
            <person name="Markowitz V."/>
            <person name="Hugenholtz P."/>
            <person name="Kyrpides N.C."/>
            <person name="Klenk H.P."/>
        </authorList>
    </citation>
    <scope>NUCLEOTIDE SEQUENCE [LARGE SCALE GENOMIC DNA]</scope>
    <source>
        <strain evidence="3">DSM 11571 / OCM 486 / SEBR 4847</strain>
    </source>
</reference>
<dbReference type="AlphaFoldDB" id="E1REM2"/>